<name>A0ABT3WP38_9CORY</name>
<feature type="chain" id="PRO_5046586110" evidence="2">
    <location>
        <begin position="42"/>
        <end position="647"/>
    </location>
</feature>
<dbReference type="InterPro" id="IPR015943">
    <property type="entry name" value="WD40/YVTN_repeat-like_dom_sf"/>
</dbReference>
<keyword evidence="4" id="KW-1185">Reference proteome</keyword>
<dbReference type="InterPro" id="IPR011045">
    <property type="entry name" value="N2O_reductase_N"/>
</dbReference>
<dbReference type="SUPFAM" id="SSF50974">
    <property type="entry name" value="Nitrous oxide reductase, N-terminal domain"/>
    <property type="match status" value="1"/>
</dbReference>
<reference evidence="3" key="1">
    <citation type="submission" date="2022-11" db="EMBL/GenBank/DDBJ databases">
        <title>Corynebacterium sp. isolated from Penguins.</title>
        <authorList>
            <person name="Sedlar K."/>
            <person name="Svec P."/>
        </authorList>
    </citation>
    <scope>NUCLEOTIDE SEQUENCE</scope>
    <source>
        <strain evidence="3">P7003</strain>
    </source>
</reference>
<keyword evidence="1" id="KW-0472">Membrane</keyword>
<feature type="signal peptide" evidence="2">
    <location>
        <begin position="1"/>
        <end position="41"/>
    </location>
</feature>
<sequence length="647" mass="67992">METSMALPSRSTRAGRTALAALTSTTLIFAIVPAVAPTAYAQTTHNDAASDTDATPTAAVTGSYTYVTSFGRIDAGYFVTVTGLTPGVPLTATVDGKPVGFWFEGDELKPTRTIDSAESASVEITGKAGEIFGGIEHAIAITDGTHTATTTAMLDPLFNLGSPEAPTLANTAIGTTNLQVKVQNLAAGSKITAVGVDGANWLTPNATYVTDSAGNLTIPDVHIPNDPSLINKTVKVSYLAPGETTPREYDTDEEIQPPSPVLNPDTNEIVSTVLGRGLYQSAYAPTMNKLFVTRASRDSDNAGTIYVINPDTLAVEKSFDTIDRNGKKNTTESQPHGIAIDEVHNNIWVSNSHGDSVSIYDATTGALKHISAPGEVNHPRSFAIDTAANRVYVSEPLQHDQESISVFDATTFAKLDSLPTPGYAGTMQFVSDPATHSLYTNNWKGTSAARINTETGKMELFTLPGDGESRRGYSALDLKRNRLYVASQFPSAVYAIDLSTGAVVNSVEVGGQTLGVAYDPSIDTIGVVSRTSGTFTTINPDTFAIESNQAVGALANDVSTDGAGHFFVTTAPSRAELQGGDTLLRISPKKTQDNGSTPGSTSSSTGLLGVLAAIAALLGGLAWIFHYPAQQLLGAFHLPQLPQLPRF</sequence>
<dbReference type="Gene3D" id="2.130.10.10">
    <property type="entry name" value="YVTN repeat-like/Quinoprotein amine dehydrogenase"/>
    <property type="match status" value="1"/>
</dbReference>
<keyword evidence="1" id="KW-0812">Transmembrane</keyword>
<evidence type="ECO:0000313" key="4">
    <source>
        <dbReference type="Proteomes" id="UP001081709"/>
    </source>
</evidence>
<dbReference type="RefSeq" id="WP_267186153.1">
    <property type="nucleotide sequence ID" value="NZ_JAPMKV010000001.1"/>
</dbReference>
<keyword evidence="1" id="KW-1133">Transmembrane helix</keyword>
<evidence type="ECO:0000256" key="2">
    <source>
        <dbReference type="SAM" id="SignalP"/>
    </source>
</evidence>
<proteinExistence type="predicted"/>
<organism evidence="3 4">
    <name type="scientific">Corynebacterium pygosceleis</name>
    <dbReference type="NCBI Taxonomy" id="2800406"/>
    <lineage>
        <taxon>Bacteria</taxon>
        <taxon>Bacillati</taxon>
        <taxon>Actinomycetota</taxon>
        <taxon>Actinomycetes</taxon>
        <taxon>Mycobacteriales</taxon>
        <taxon>Corynebacteriaceae</taxon>
        <taxon>Corynebacterium</taxon>
    </lineage>
</organism>
<feature type="transmembrane region" description="Helical" evidence="1">
    <location>
        <begin position="606"/>
        <end position="625"/>
    </location>
</feature>
<dbReference type="EMBL" id="JAPMKV010000001">
    <property type="protein sequence ID" value="MCX7444029.1"/>
    <property type="molecule type" value="Genomic_DNA"/>
</dbReference>
<gene>
    <name evidence="3" type="ORF">OS125_02050</name>
</gene>
<evidence type="ECO:0000313" key="3">
    <source>
        <dbReference type="EMBL" id="MCX7444029.1"/>
    </source>
</evidence>
<comment type="caution">
    <text evidence="3">The sequence shown here is derived from an EMBL/GenBank/DDBJ whole genome shotgun (WGS) entry which is preliminary data.</text>
</comment>
<dbReference type="PANTHER" id="PTHR47197">
    <property type="entry name" value="PROTEIN NIRF"/>
    <property type="match status" value="1"/>
</dbReference>
<dbReference type="Proteomes" id="UP001081709">
    <property type="component" value="Unassembled WGS sequence"/>
</dbReference>
<evidence type="ECO:0000256" key="1">
    <source>
        <dbReference type="SAM" id="Phobius"/>
    </source>
</evidence>
<protein>
    <submittedName>
        <fullName evidence="3">YncE family protein</fullName>
    </submittedName>
</protein>
<accession>A0ABT3WP38</accession>
<dbReference type="InterPro" id="IPR051200">
    <property type="entry name" value="Host-pathogen_enzymatic-act"/>
</dbReference>
<keyword evidence="2" id="KW-0732">Signal</keyword>
<dbReference type="PANTHER" id="PTHR47197:SF3">
    <property type="entry name" value="DIHYDRO-HEME D1 DEHYDROGENASE"/>
    <property type="match status" value="1"/>
</dbReference>